<dbReference type="CDD" id="cd17094">
    <property type="entry name" value="FERM_F1_Max1_like"/>
    <property type="match status" value="1"/>
</dbReference>
<dbReference type="PROSITE" id="PS51016">
    <property type="entry name" value="MYTH4"/>
    <property type="match status" value="1"/>
</dbReference>
<dbReference type="CDD" id="cd14473">
    <property type="entry name" value="FERM_B-lobe"/>
    <property type="match status" value="1"/>
</dbReference>
<dbReference type="InterPro" id="IPR014352">
    <property type="entry name" value="FERM/acyl-CoA-bd_prot_sf"/>
</dbReference>
<dbReference type="InterPro" id="IPR011993">
    <property type="entry name" value="PH-like_dom_sf"/>
</dbReference>
<evidence type="ECO:0000259" key="5">
    <source>
        <dbReference type="PROSITE" id="PS50057"/>
    </source>
</evidence>
<name>A0A147BBB9_IXORI</name>
<dbReference type="SUPFAM" id="SSF50729">
    <property type="entry name" value="PH domain-like"/>
    <property type="match status" value="2"/>
</dbReference>
<feature type="compositionally biased region" description="Polar residues" evidence="3">
    <location>
        <begin position="402"/>
        <end position="415"/>
    </location>
</feature>
<dbReference type="PROSITE" id="PS50003">
    <property type="entry name" value="PH_DOMAIN"/>
    <property type="match status" value="2"/>
</dbReference>
<keyword evidence="1" id="KW-0677">Repeat</keyword>
<feature type="domain" description="PH" evidence="4">
    <location>
        <begin position="50"/>
        <end position="144"/>
    </location>
</feature>
<feature type="compositionally biased region" description="Polar residues" evidence="3">
    <location>
        <begin position="892"/>
        <end position="910"/>
    </location>
</feature>
<accession>A0A147BBB9</accession>
<dbReference type="GO" id="GO:0009887">
    <property type="term" value="P:animal organ morphogenesis"/>
    <property type="evidence" value="ECO:0007669"/>
    <property type="project" value="UniProtKB-ARBA"/>
</dbReference>
<feature type="region of interest" description="Disordered" evidence="3">
    <location>
        <begin position="402"/>
        <end position="434"/>
    </location>
</feature>
<dbReference type="InterPro" id="IPR038185">
    <property type="entry name" value="MyTH4_dom_sf"/>
</dbReference>
<dbReference type="InterPro" id="IPR019749">
    <property type="entry name" value="Band_41_domain"/>
</dbReference>
<dbReference type="GO" id="GO:0005856">
    <property type="term" value="C:cytoskeleton"/>
    <property type="evidence" value="ECO:0007669"/>
    <property type="project" value="InterPro"/>
</dbReference>
<dbReference type="Gene3D" id="1.20.80.10">
    <property type="match status" value="1"/>
</dbReference>
<organism evidence="7">
    <name type="scientific">Ixodes ricinus</name>
    <name type="common">Common tick</name>
    <name type="synonym">Acarus ricinus</name>
    <dbReference type="NCBI Taxonomy" id="34613"/>
    <lineage>
        <taxon>Eukaryota</taxon>
        <taxon>Metazoa</taxon>
        <taxon>Ecdysozoa</taxon>
        <taxon>Arthropoda</taxon>
        <taxon>Chelicerata</taxon>
        <taxon>Arachnida</taxon>
        <taxon>Acari</taxon>
        <taxon>Parasitiformes</taxon>
        <taxon>Ixodida</taxon>
        <taxon>Ixodoidea</taxon>
        <taxon>Ixodidae</taxon>
        <taxon>Ixodinae</taxon>
        <taxon>Ixodes</taxon>
    </lineage>
</organism>
<evidence type="ECO:0000259" key="4">
    <source>
        <dbReference type="PROSITE" id="PS50003"/>
    </source>
</evidence>
<dbReference type="Pfam" id="PF00373">
    <property type="entry name" value="FERM_M"/>
    <property type="match status" value="1"/>
</dbReference>
<sequence>ETSVESVLSDDYAIPPDAVSTDTLSLDSVDPFPPPRPARLSEITSPRKESLEKSGYLTKLGGKLKTWKRRWFVLKNGALRYYKSQGDTARKPRGQITLDDVCRVTRSEGAATFEIATGKRSFYLSAESTSTMEEWVKVLQCVLRRNATRLLLSKEDHKPAIDGWLTKVKHGHSRRCWCSLIGRTFLYFKTPNDMTPLGQISMREVRVEEVVHVSDSDEEGSGREGPVGRSEYTVGIFPPHQSPTYLLMASKQELDTWLYHLTVVSSGDSVVGTQYEQLMSKLMEVDGDENSVVWRHPLLLHTKESIAQPLTTLPSEALQTEAVKLFKSIQLFISVPLDASGIDYHVALAQNALAQCLGQPELQNELFCQLIKQTSRHSHHKLGVQQLLLCATQSLFLCDTASGSSGDKGSPTSQRAPSPEKGGSPKGPAEGKQNPPPFVLIQGWQLLALAVSLFPPRNRTLWYLRAHLHRNADTKTEPGKYAVFCQRALERALGAGERECKPSRMEVLSILLKNPFHHSNPHSIPVHFLNSTYLVVGFDGSTTVEEFIGTLNAEAGMRDTSQSGFALYSDDPIDKGIEHCLNLSTKKPESLLSDEVFQHASVKLCDVISRWEQALREKHLGKFENTRVIKLTYKNRLCFRQLLKAETDKERLLTAYHLNEDLVQGRFPLSQELSLELAALMAQIEFGDYNGERARGSGSTPKLNPPQQLQLVVERFFPKQYREPGRDKCTTEAIRERWSALKGKPVFDCVRIYLNCVRKWSFCGARLFSARIKAKEQQTIWLAVTEDGISLLDCSCMQPWARYPYSSVMTFGGCRDDFMLVVCPDDSESLTERLLFVMPKPKILELTLLIADYMNALGTPSGGSASSGAPPGSPLPSTLARLERIRARIRAGNQTSSSANASPALSTSSRRPLLPTPDS</sequence>
<feature type="domain" description="PH" evidence="4">
    <location>
        <begin position="158"/>
        <end position="266"/>
    </location>
</feature>
<feature type="region of interest" description="Disordered" evidence="3">
    <location>
        <begin position="890"/>
        <end position="919"/>
    </location>
</feature>
<dbReference type="GO" id="GO:0071944">
    <property type="term" value="C:cell periphery"/>
    <property type="evidence" value="ECO:0007669"/>
    <property type="project" value="UniProtKB-ARBA"/>
</dbReference>
<evidence type="ECO:0000256" key="1">
    <source>
        <dbReference type="ARBA" id="ARBA00022737"/>
    </source>
</evidence>
<feature type="compositionally biased region" description="Low complexity" evidence="3">
    <location>
        <begin position="416"/>
        <end position="431"/>
    </location>
</feature>
<dbReference type="Pfam" id="PF00784">
    <property type="entry name" value="MyTH4"/>
    <property type="match status" value="2"/>
</dbReference>
<keyword evidence="2" id="KW-0175">Coiled coil</keyword>
<dbReference type="Gene3D" id="1.25.40.530">
    <property type="entry name" value="MyTH4 domain"/>
    <property type="match status" value="1"/>
</dbReference>
<dbReference type="AlphaFoldDB" id="A0A147BBB9"/>
<dbReference type="PROSITE" id="PS50057">
    <property type="entry name" value="FERM_3"/>
    <property type="match status" value="1"/>
</dbReference>
<feature type="region of interest" description="Disordered" evidence="3">
    <location>
        <begin position="1"/>
        <end position="46"/>
    </location>
</feature>
<dbReference type="EMBL" id="GEGO01007363">
    <property type="protein sequence ID" value="JAR88041.1"/>
    <property type="molecule type" value="Transcribed_RNA"/>
</dbReference>
<dbReference type="InterPro" id="IPR000299">
    <property type="entry name" value="FERM_domain"/>
</dbReference>
<dbReference type="GO" id="GO:0048731">
    <property type="term" value="P:system development"/>
    <property type="evidence" value="ECO:0007669"/>
    <property type="project" value="UniProtKB-ARBA"/>
</dbReference>
<dbReference type="FunFam" id="2.30.29.30:FF:000286">
    <property type="entry name" value="PH-protein kinase domain containing protein"/>
    <property type="match status" value="1"/>
</dbReference>
<dbReference type="Gene3D" id="3.10.20.90">
    <property type="entry name" value="Phosphatidylinositol 3-kinase Catalytic Subunit, Chain A, domain 1"/>
    <property type="match status" value="1"/>
</dbReference>
<dbReference type="InterPro" id="IPR000857">
    <property type="entry name" value="MyTH4_dom"/>
</dbReference>
<dbReference type="SUPFAM" id="SSF47031">
    <property type="entry name" value="Second domain of FERM"/>
    <property type="match status" value="1"/>
</dbReference>
<evidence type="ECO:0000256" key="3">
    <source>
        <dbReference type="SAM" id="MobiDB-lite"/>
    </source>
</evidence>
<evidence type="ECO:0000313" key="7">
    <source>
        <dbReference type="EMBL" id="JAR88041.1"/>
    </source>
</evidence>
<dbReference type="InterPro" id="IPR001849">
    <property type="entry name" value="PH_domain"/>
</dbReference>
<dbReference type="SMART" id="SM00139">
    <property type="entry name" value="MyTH4"/>
    <property type="match status" value="1"/>
</dbReference>
<evidence type="ECO:0000256" key="2">
    <source>
        <dbReference type="ARBA" id="ARBA00023054"/>
    </source>
</evidence>
<evidence type="ECO:0000259" key="6">
    <source>
        <dbReference type="PROSITE" id="PS51016"/>
    </source>
</evidence>
<dbReference type="Pfam" id="PF00169">
    <property type="entry name" value="PH"/>
    <property type="match status" value="1"/>
</dbReference>
<reference evidence="7" key="1">
    <citation type="journal article" date="2018" name="PLoS Negl. Trop. Dis.">
        <title>Sialome diversity of ticks revealed by RNAseq of single tick salivary glands.</title>
        <authorList>
            <person name="Perner J."/>
            <person name="Kropackova S."/>
            <person name="Kopacek P."/>
            <person name="Ribeiro J.M."/>
        </authorList>
    </citation>
    <scope>NUCLEOTIDE SEQUENCE</scope>
    <source>
        <strain evidence="7">Siblings of single egg batch collected in Ceske Budejovice</strain>
        <tissue evidence="7">Salivary glands</tissue>
    </source>
</reference>
<dbReference type="InterPro" id="IPR019748">
    <property type="entry name" value="FERM_central"/>
</dbReference>
<feature type="domain" description="MyTH4" evidence="6">
    <location>
        <begin position="301"/>
        <end position="511"/>
    </location>
</feature>
<dbReference type="SMART" id="SM00233">
    <property type="entry name" value="PH"/>
    <property type="match status" value="2"/>
</dbReference>
<dbReference type="Gene3D" id="2.30.29.30">
    <property type="entry name" value="Pleckstrin-homology domain (PH domain)/Phosphotyrosine-binding domain (PTB)"/>
    <property type="match status" value="3"/>
</dbReference>
<dbReference type="InterPro" id="IPR035963">
    <property type="entry name" value="FERM_2"/>
</dbReference>
<dbReference type="PANTHER" id="PTHR22903">
    <property type="entry name" value="PLEKHH PROTEIN"/>
    <property type="match status" value="1"/>
</dbReference>
<dbReference type="PANTHER" id="PTHR22903:SF8">
    <property type="entry name" value="MAX-1A"/>
    <property type="match status" value="1"/>
</dbReference>
<proteinExistence type="predicted"/>
<feature type="domain" description="FERM" evidence="5">
    <location>
        <begin position="522"/>
        <end position="861"/>
    </location>
</feature>
<feature type="non-terminal residue" evidence="7">
    <location>
        <position position="1"/>
    </location>
</feature>
<dbReference type="CDD" id="cd13282">
    <property type="entry name" value="PH1_PLEKHH1_PLEKHH2"/>
    <property type="match status" value="1"/>
</dbReference>
<dbReference type="SMART" id="SM00295">
    <property type="entry name" value="B41"/>
    <property type="match status" value="1"/>
</dbReference>
<protein>
    <submittedName>
        <fullName evidence="7">Putative cytoplasmic protein max-1</fullName>
    </submittedName>
</protein>